<reference evidence="2" key="1">
    <citation type="submission" date="2014-11" db="EMBL/GenBank/DDBJ databases">
        <authorList>
            <person name="Amaro Gonzalez C."/>
        </authorList>
    </citation>
    <scope>NUCLEOTIDE SEQUENCE</scope>
</reference>
<reference evidence="2" key="2">
    <citation type="journal article" date="2015" name="Fish Shellfish Immunol.">
        <title>Early steps in the European eel (Anguilla anguilla)-Vibrio vulnificus interaction in the gills: Role of the RtxA13 toxin.</title>
        <authorList>
            <person name="Callol A."/>
            <person name="Pajuelo D."/>
            <person name="Ebbesson L."/>
            <person name="Teles M."/>
            <person name="MacKenzie S."/>
            <person name="Amaro C."/>
        </authorList>
    </citation>
    <scope>NUCLEOTIDE SEQUENCE</scope>
</reference>
<name>A0A0E9QLK6_ANGAN</name>
<protein>
    <submittedName>
        <fullName evidence="2">Uncharacterized protein</fullName>
    </submittedName>
</protein>
<proteinExistence type="predicted"/>
<dbReference type="EMBL" id="GBXM01090816">
    <property type="protein sequence ID" value="JAH17761.1"/>
    <property type="molecule type" value="Transcribed_RNA"/>
</dbReference>
<evidence type="ECO:0000313" key="2">
    <source>
        <dbReference type="EMBL" id="JAH17761.1"/>
    </source>
</evidence>
<dbReference type="AlphaFoldDB" id="A0A0E9QLK6"/>
<evidence type="ECO:0000256" key="1">
    <source>
        <dbReference type="SAM" id="MobiDB-lite"/>
    </source>
</evidence>
<feature type="region of interest" description="Disordered" evidence="1">
    <location>
        <begin position="1"/>
        <end position="22"/>
    </location>
</feature>
<accession>A0A0E9QLK6</accession>
<organism evidence="2">
    <name type="scientific">Anguilla anguilla</name>
    <name type="common">European freshwater eel</name>
    <name type="synonym">Muraena anguilla</name>
    <dbReference type="NCBI Taxonomy" id="7936"/>
    <lineage>
        <taxon>Eukaryota</taxon>
        <taxon>Metazoa</taxon>
        <taxon>Chordata</taxon>
        <taxon>Craniata</taxon>
        <taxon>Vertebrata</taxon>
        <taxon>Euteleostomi</taxon>
        <taxon>Actinopterygii</taxon>
        <taxon>Neopterygii</taxon>
        <taxon>Teleostei</taxon>
        <taxon>Anguilliformes</taxon>
        <taxon>Anguillidae</taxon>
        <taxon>Anguilla</taxon>
    </lineage>
</organism>
<sequence length="33" mass="3778">MVTKNTPSEVENRKNKATCSGLTPSPRIYLWKK</sequence>